<dbReference type="CDD" id="cd00383">
    <property type="entry name" value="trans_reg_C"/>
    <property type="match status" value="1"/>
</dbReference>
<keyword evidence="3" id="KW-0804">Transcription</keyword>
<dbReference type="PANTHER" id="PTHR48111">
    <property type="entry name" value="REGULATOR OF RPOS"/>
    <property type="match status" value="1"/>
</dbReference>
<feature type="DNA-binding region" description="OmpR/PhoB-type" evidence="5">
    <location>
        <begin position="123"/>
        <end position="222"/>
    </location>
</feature>
<dbReference type="Gene3D" id="1.10.10.10">
    <property type="entry name" value="Winged helix-like DNA-binding domain superfamily/Winged helix DNA-binding domain"/>
    <property type="match status" value="1"/>
</dbReference>
<evidence type="ECO:0000259" key="7">
    <source>
        <dbReference type="PROSITE" id="PS51755"/>
    </source>
</evidence>
<dbReference type="SMART" id="SM00862">
    <property type="entry name" value="Trans_reg_C"/>
    <property type="match status" value="1"/>
</dbReference>
<dbReference type="SUPFAM" id="SSF52172">
    <property type="entry name" value="CheY-like"/>
    <property type="match status" value="1"/>
</dbReference>
<comment type="caution">
    <text evidence="8">The sequence shown here is derived from an EMBL/GenBank/DDBJ whole genome shotgun (WGS) entry which is preliminary data.</text>
</comment>
<dbReference type="InterPro" id="IPR039420">
    <property type="entry name" value="WalR-like"/>
</dbReference>
<feature type="domain" description="OmpR/PhoB-type" evidence="7">
    <location>
        <begin position="123"/>
        <end position="222"/>
    </location>
</feature>
<dbReference type="InterPro" id="IPR011006">
    <property type="entry name" value="CheY-like_superfamily"/>
</dbReference>
<evidence type="ECO:0000256" key="2">
    <source>
        <dbReference type="ARBA" id="ARBA00023125"/>
    </source>
</evidence>
<dbReference type="Proteomes" id="UP000246132">
    <property type="component" value="Unassembled WGS sequence"/>
</dbReference>
<dbReference type="InterPro" id="IPR001789">
    <property type="entry name" value="Sig_transdc_resp-reg_receiver"/>
</dbReference>
<dbReference type="GO" id="GO:0006355">
    <property type="term" value="P:regulation of DNA-templated transcription"/>
    <property type="evidence" value="ECO:0007669"/>
    <property type="project" value="InterPro"/>
</dbReference>
<dbReference type="InterPro" id="IPR001867">
    <property type="entry name" value="OmpR/PhoB-type_DNA-bd"/>
</dbReference>
<evidence type="ECO:0000256" key="3">
    <source>
        <dbReference type="ARBA" id="ARBA00023163"/>
    </source>
</evidence>
<dbReference type="InterPro" id="IPR036388">
    <property type="entry name" value="WH-like_DNA-bd_sf"/>
</dbReference>
<keyword evidence="9" id="KW-1185">Reference proteome</keyword>
<proteinExistence type="predicted"/>
<dbReference type="Gene3D" id="3.40.50.2300">
    <property type="match status" value="1"/>
</dbReference>
<dbReference type="GO" id="GO:0005829">
    <property type="term" value="C:cytosol"/>
    <property type="evidence" value="ECO:0007669"/>
    <property type="project" value="TreeGrafter"/>
</dbReference>
<evidence type="ECO:0000256" key="4">
    <source>
        <dbReference type="PROSITE-ProRule" id="PRU00169"/>
    </source>
</evidence>
<name>A0A3A8ABN5_9HYPH</name>
<evidence type="ECO:0000256" key="1">
    <source>
        <dbReference type="ARBA" id="ARBA00023015"/>
    </source>
</evidence>
<comment type="caution">
    <text evidence="4">Lacks conserved residue(s) required for the propagation of feature annotation.</text>
</comment>
<reference evidence="8 9" key="1">
    <citation type="journal article" date="2018" name="Int. J. Syst. Bacteriol.">
        <title>Oceaniradius stylonemae gen. nov., sp. nov., isolated from a red alga, Stylonema cornu-cervi.</title>
        <authorList>
            <person name="Jeong S."/>
        </authorList>
    </citation>
    <scope>NUCLEOTIDE SEQUENCE [LARGE SCALE GENOMIC DNA]</scope>
    <source>
        <strain evidence="8 9">StC1</strain>
    </source>
</reference>
<sequence length="245" mass="27922">MIVIVDDRRAVLDAYRSMFSRIGYSVYGMNSSEIQDWLESSPSEEVQTIQSFLVGQTNDEDTLINALRAKTRVPIIAMLETGSLDETLQRFDIGADDVVRKPVHVREILARISAIRRRSEQSKTYIDCGRLRVFMDGRDPLIDGKPFPLPRRERRVLEYLAGNGERRASRTQVYNAVYGVLEDHVEECVIESHISKLRKKLTRILGVNVIDSRRYLGYRLCMDSLRTPVPIAQPAAEQPQASLVV</sequence>
<dbReference type="PROSITE" id="PS50110">
    <property type="entry name" value="RESPONSE_REGULATORY"/>
    <property type="match status" value="1"/>
</dbReference>
<evidence type="ECO:0000313" key="8">
    <source>
        <dbReference type="EMBL" id="RKF06409.1"/>
    </source>
</evidence>
<dbReference type="PROSITE" id="PS51755">
    <property type="entry name" value="OMPR_PHOB"/>
    <property type="match status" value="1"/>
</dbReference>
<keyword evidence="1" id="KW-0805">Transcription regulation</keyword>
<dbReference type="GO" id="GO:0032993">
    <property type="term" value="C:protein-DNA complex"/>
    <property type="evidence" value="ECO:0007669"/>
    <property type="project" value="TreeGrafter"/>
</dbReference>
<dbReference type="AlphaFoldDB" id="A0A3A8ABN5"/>
<protein>
    <submittedName>
        <fullName evidence="8">DNA-binding response regulator</fullName>
    </submittedName>
</protein>
<keyword evidence="2 5" id="KW-0238">DNA-binding</keyword>
<dbReference type="GO" id="GO:0000156">
    <property type="term" value="F:phosphorelay response regulator activity"/>
    <property type="evidence" value="ECO:0007669"/>
    <property type="project" value="TreeGrafter"/>
</dbReference>
<dbReference type="OrthoDB" id="9807846at2"/>
<dbReference type="PANTHER" id="PTHR48111:SF67">
    <property type="entry name" value="TRANSCRIPTIONAL REGULATORY PROTEIN TCTD"/>
    <property type="match status" value="1"/>
</dbReference>
<dbReference type="GO" id="GO:0000976">
    <property type="term" value="F:transcription cis-regulatory region binding"/>
    <property type="evidence" value="ECO:0007669"/>
    <property type="project" value="TreeGrafter"/>
</dbReference>
<dbReference type="InterPro" id="IPR016032">
    <property type="entry name" value="Sig_transdc_resp-reg_C-effctor"/>
</dbReference>
<organism evidence="8 9">
    <name type="scientific">Oceaniradius stylonematis</name>
    <dbReference type="NCBI Taxonomy" id="2184161"/>
    <lineage>
        <taxon>Bacteria</taxon>
        <taxon>Pseudomonadati</taxon>
        <taxon>Pseudomonadota</taxon>
        <taxon>Alphaproteobacteria</taxon>
        <taxon>Hyphomicrobiales</taxon>
        <taxon>Ahrensiaceae</taxon>
        <taxon>Oceaniradius</taxon>
    </lineage>
</organism>
<evidence type="ECO:0000259" key="6">
    <source>
        <dbReference type="PROSITE" id="PS50110"/>
    </source>
</evidence>
<dbReference type="Pfam" id="PF00486">
    <property type="entry name" value="Trans_reg_C"/>
    <property type="match status" value="1"/>
</dbReference>
<gene>
    <name evidence="8" type="ORF">DEM25_012430</name>
</gene>
<dbReference type="EMBL" id="QFWV02000007">
    <property type="protein sequence ID" value="RKF06409.1"/>
    <property type="molecule type" value="Genomic_DNA"/>
</dbReference>
<feature type="domain" description="Response regulatory" evidence="6">
    <location>
        <begin position="1"/>
        <end position="116"/>
    </location>
</feature>
<evidence type="ECO:0000313" key="9">
    <source>
        <dbReference type="Proteomes" id="UP000246132"/>
    </source>
</evidence>
<accession>A0A3A8ABN5</accession>
<dbReference type="SUPFAM" id="SSF46894">
    <property type="entry name" value="C-terminal effector domain of the bipartite response regulators"/>
    <property type="match status" value="1"/>
</dbReference>
<evidence type="ECO:0000256" key="5">
    <source>
        <dbReference type="PROSITE-ProRule" id="PRU01091"/>
    </source>
</evidence>